<dbReference type="RefSeq" id="WP_207488915.1">
    <property type="nucleotide sequence ID" value="NZ_JADIJS010000002.1"/>
</dbReference>
<gene>
    <name evidence="2" type="ORF">IPV26_12365</name>
</gene>
<keyword evidence="3" id="KW-1185">Reference proteome</keyword>
<comment type="caution">
    <text evidence="2">The sequence shown here is derived from an EMBL/GenBank/DDBJ whole genome shotgun (WGS) entry which is preliminary data.</text>
</comment>
<feature type="region of interest" description="Disordered" evidence="1">
    <location>
        <begin position="1"/>
        <end position="35"/>
    </location>
</feature>
<protein>
    <recommendedName>
        <fullName evidence="4">Nucleotide exchange factor GrpE</fullName>
    </recommendedName>
</protein>
<accession>A0ABS3K225</accession>
<proteinExistence type="predicted"/>
<sequence>MMTPKQKYDERKRLRTERLLREEQRAKDARDRDDDTEERMTRLLVAFERIADVMELWADSQDLEAA</sequence>
<evidence type="ECO:0008006" key="4">
    <source>
        <dbReference type="Google" id="ProtNLM"/>
    </source>
</evidence>
<evidence type="ECO:0000313" key="2">
    <source>
        <dbReference type="EMBL" id="MBO1040457.1"/>
    </source>
</evidence>
<dbReference type="EMBL" id="JADIJS010000002">
    <property type="protein sequence ID" value="MBO1040457.1"/>
    <property type="molecule type" value="Genomic_DNA"/>
</dbReference>
<reference evidence="2 3" key="1">
    <citation type="submission" date="2020-10" db="EMBL/GenBank/DDBJ databases">
        <title>Genomic characterization of underground lake bacteria from Wind Cave National Park: Insight into the archetypical LuxI/LuxR and identification of LuxR solos.</title>
        <authorList>
            <person name="Wengert P.C."/>
            <person name="Savka M.A."/>
        </authorList>
    </citation>
    <scope>NUCLEOTIDE SEQUENCE [LARGE SCALE GENOMIC DNA]</scope>
    <source>
        <strain evidence="2 3">SD316</strain>
    </source>
</reference>
<evidence type="ECO:0000256" key="1">
    <source>
        <dbReference type="SAM" id="MobiDB-lite"/>
    </source>
</evidence>
<dbReference type="Proteomes" id="UP000718278">
    <property type="component" value="Unassembled WGS sequence"/>
</dbReference>
<organism evidence="2 3">
    <name type="scientific">Brucella pituitosa</name>
    <dbReference type="NCBI Taxonomy" id="571256"/>
    <lineage>
        <taxon>Bacteria</taxon>
        <taxon>Pseudomonadati</taxon>
        <taxon>Pseudomonadota</taxon>
        <taxon>Alphaproteobacteria</taxon>
        <taxon>Hyphomicrobiales</taxon>
        <taxon>Brucellaceae</taxon>
        <taxon>Brucella/Ochrobactrum group</taxon>
        <taxon>Brucella</taxon>
    </lineage>
</organism>
<name>A0ABS3K225_9HYPH</name>
<evidence type="ECO:0000313" key="3">
    <source>
        <dbReference type="Proteomes" id="UP000718278"/>
    </source>
</evidence>